<dbReference type="VEuPathDB" id="FungiDB:SPSK_03797"/>
<dbReference type="GeneID" id="27665908"/>
<sequence>MKTAPAIRPRLFVRATTAASVVTTKSNAAYTFALRSKVQWPGWTRSPREKAPRMFEMEEPTTLPTARDERRWRIAAKTTASCRAN</sequence>
<protein>
    <submittedName>
        <fullName evidence="1">Uncharacterized protein</fullName>
    </submittedName>
</protein>
<gene>
    <name evidence="1" type="ORF">SPSK_03797</name>
</gene>
<evidence type="ECO:0000313" key="2">
    <source>
        <dbReference type="Proteomes" id="UP000033710"/>
    </source>
</evidence>
<organism evidence="1 2">
    <name type="scientific">Sporothrix schenckii 1099-18</name>
    <dbReference type="NCBI Taxonomy" id="1397361"/>
    <lineage>
        <taxon>Eukaryota</taxon>
        <taxon>Fungi</taxon>
        <taxon>Dikarya</taxon>
        <taxon>Ascomycota</taxon>
        <taxon>Pezizomycotina</taxon>
        <taxon>Sordariomycetes</taxon>
        <taxon>Sordariomycetidae</taxon>
        <taxon>Ophiostomatales</taxon>
        <taxon>Ophiostomataceae</taxon>
        <taxon>Sporothrix</taxon>
    </lineage>
</organism>
<dbReference type="EMBL" id="AXCR01000010">
    <property type="protein sequence ID" value="KJR82140.1"/>
    <property type="molecule type" value="Genomic_DNA"/>
</dbReference>
<reference evidence="1 2" key="2">
    <citation type="journal article" date="2015" name="Eukaryot. Cell">
        <title>Asexual propagation of a virulent clone complex in a human and feline outbreak of sporotrichosis.</title>
        <authorList>
            <person name="Teixeira Mde M."/>
            <person name="Rodrigues A.M."/>
            <person name="Tsui C.K."/>
            <person name="de Almeida L.G."/>
            <person name="Van Diepeningen A.D."/>
            <person name="van den Ende B.G."/>
            <person name="Fernandes G.F."/>
            <person name="Kano R."/>
            <person name="Hamelin R.C."/>
            <person name="Lopes-Bezerra L.M."/>
            <person name="Vasconcelos A.T."/>
            <person name="de Hoog S."/>
            <person name="de Camargo Z.P."/>
            <person name="Felipe M.S."/>
        </authorList>
    </citation>
    <scope>NUCLEOTIDE SEQUENCE [LARGE SCALE GENOMIC DNA]</scope>
    <source>
        <strain evidence="1 2">1099-18</strain>
    </source>
</reference>
<name>A0A0F2M051_SPOSC</name>
<comment type="caution">
    <text evidence="1">The sequence shown here is derived from an EMBL/GenBank/DDBJ whole genome shotgun (WGS) entry which is preliminary data.</text>
</comment>
<dbReference type="KEGG" id="ssck:SPSK_03797"/>
<dbReference type="Proteomes" id="UP000033710">
    <property type="component" value="Unassembled WGS sequence"/>
</dbReference>
<accession>A0A0F2M051</accession>
<dbReference type="AlphaFoldDB" id="A0A0F2M051"/>
<dbReference type="RefSeq" id="XP_016584816.1">
    <property type="nucleotide sequence ID" value="XM_016730631.1"/>
</dbReference>
<reference evidence="1 2" key="1">
    <citation type="journal article" date="2014" name="BMC Genomics">
        <title>Comparative genomics of the major fungal agents of human and animal Sporotrichosis: Sporothrix schenckii and Sporothrix brasiliensis.</title>
        <authorList>
            <person name="Teixeira M.M."/>
            <person name="de Almeida L.G."/>
            <person name="Kubitschek-Barreira P."/>
            <person name="Alves F.L."/>
            <person name="Kioshima E.S."/>
            <person name="Abadio A.K."/>
            <person name="Fernandes L."/>
            <person name="Derengowski L.S."/>
            <person name="Ferreira K.S."/>
            <person name="Souza R.C."/>
            <person name="Ruiz J.C."/>
            <person name="de Andrade N.C."/>
            <person name="Paes H.C."/>
            <person name="Nicola A.M."/>
            <person name="Albuquerque P."/>
            <person name="Gerber A.L."/>
            <person name="Martins V.P."/>
            <person name="Peconick L.D."/>
            <person name="Neto A.V."/>
            <person name="Chaucanez C.B."/>
            <person name="Silva P.A."/>
            <person name="Cunha O.L."/>
            <person name="de Oliveira F.F."/>
            <person name="dos Santos T.C."/>
            <person name="Barros A.L."/>
            <person name="Soares M.A."/>
            <person name="de Oliveira L.M."/>
            <person name="Marini M.M."/>
            <person name="Villalobos-Duno H."/>
            <person name="Cunha M.M."/>
            <person name="de Hoog S."/>
            <person name="da Silveira J.F."/>
            <person name="Henrissat B."/>
            <person name="Nino-Vega G.A."/>
            <person name="Cisalpino P.S."/>
            <person name="Mora-Montes H.M."/>
            <person name="Almeida S.R."/>
            <person name="Stajich J.E."/>
            <person name="Lopes-Bezerra L.M."/>
            <person name="Vasconcelos A.T."/>
            <person name="Felipe M.S."/>
        </authorList>
    </citation>
    <scope>NUCLEOTIDE SEQUENCE [LARGE SCALE GENOMIC DNA]</scope>
    <source>
        <strain evidence="1 2">1099-18</strain>
    </source>
</reference>
<proteinExistence type="predicted"/>
<evidence type="ECO:0000313" key="1">
    <source>
        <dbReference type="EMBL" id="KJR82140.1"/>
    </source>
</evidence>